<dbReference type="SUPFAM" id="SSF51621">
    <property type="entry name" value="Phosphoenolpyruvate/pyruvate domain"/>
    <property type="match status" value="1"/>
</dbReference>
<dbReference type="InterPro" id="IPR040442">
    <property type="entry name" value="Pyrv_kinase-like_dom_sf"/>
</dbReference>
<dbReference type="GO" id="GO:0046872">
    <property type="term" value="F:metal ion binding"/>
    <property type="evidence" value="ECO:0007669"/>
    <property type="project" value="UniProtKB-KW"/>
</dbReference>
<reference evidence="5" key="1">
    <citation type="submission" date="2018-05" db="EMBL/GenBank/DDBJ databases">
        <authorList>
            <person name="Lanie J.A."/>
            <person name="Ng W.-L."/>
            <person name="Kazmierczak K.M."/>
            <person name="Andrzejewski T.M."/>
            <person name="Davidsen T.M."/>
            <person name="Wayne K.J."/>
            <person name="Tettelin H."/>
            <person name="Glass J.I."/>
            <person name="Rusch D."/>
            <person name="Podicherti R."/>
            <person name="Tsui H.-C.T."/>
            <person name="Winkler M.E."/>
        </authorList>
    </citation>
    <scope>NUCLEOTIDE SEQUENCE</scope>
</reference>
<proteinExistence type="inferred from homology"/>
<feature type="domain" description="HpcH/HpaI aldolase/citrate lyase" evidence="4">
    <location>
        <begin position="50"/>
        <end position="212"/>
    </location>
</feature>
<keyword evidence="2" id="KW-0479">Metal-binding</keyword>
<name>A0A382KDV6_9ZZZZ</name>
<dbReference type="Pfam" id="PF03328">
    <property type="entry name" value="HpcH_HpaI"/>
    <property type="match status" value="1"/>
</dbReference>
<protein>
    <recommendedName>
        <fullName evidence="4">HpcH/HpaI aldolase/citrate lyase domain-containing protein</fullName>
    </recommendedName>
</protein>
<dbReference type="InterPro" id="IPR015813">
    <property type="entry name" value="Pyrv/PenolPyrv_kinase-like_dom"/>
</dbReference>
<dbReference type="AlphaFoldDB" id="A0A382KDV6"/>
<evidence type="ECO:0000256" key="2">
    <source>
        <dbReference type="ARBA" id="ARBA00022723"/>
    </source>
</evidence>
<evidence type="ECO:0000313" key="5">
    <source>
        <dbReference type="EMBL" id="SVC21552.1"/>
    </source>
</evidence>
<dbReference type="EMBL" id="UINC01079496">
    <property type="protein sequence ID" value="SVC21552.1"/>
    <property type="molecule type" value="Genomic_DNA"/>
</dbReference>
<accession>A0A382KDV6</accession>
<keyword evidence="3" id="KW-0456">Lyase</keyword>
<dbReference type="Gene3D" id="3.20.20.60">
    <property type="entry name" value="Phosphoenolpyruvate-binding domains"/>
    <property type="match status" value="1"/>
</dbReference>
<dbReference type="GO" id="GO:0005737">
    <property type="term" value="C:cytoplasm"/>
    <property type="evidence" value="ECO:0007669"/>
    <property type="project" value="TreeGrafter"/>
</dbReference>
<comment type="similarity">
    <text evidence="1">Belongs to the HpcH/HpaI aldolase family.</text>
</comment>
<sequence>MKQNILREKLNNGEPTLSTHIHTTWPSVVEALGHTGKYDYVEFVAEYGSFDLHDLDNLCRAAELYNMGSMIKVDQSHQGFLAQRGIGSGCTSVLFTDARSATDVKECVKIAKPDTPKSKGLYGVATRRHTYMGYGGSPDYVKALDNTVIAIMIEKNGAVENLEEILEIPGVDMIQWGGSDYSMSIGKPGAKSDPEVIAAHDKVFKTSIKMGVPPRAEIKSVDE</sequence>
<dbReference type="InterPro" id="IPR005000">
    <property type="entry name" value="Aldolase/citrate-lyase_domain"/>
</dbReference>
<evidence type="ECO:0000256" key="1">
    <source>
        <dbReference type="ARBA" id="ARBA00005568"/>
    </source>
</evidence>
<organism evidence="5">
    <name type="scientific">marine metagenome</name>
    <dbReference type="NCBI Taxonomy" id="408172"/>
    <lineage>
        <taxon>unclassified sequences</taxon>
        <taxon>metagenomes</taxon>
        <taxon>ecological metagenomes</taxon>
    </lineage>
</organism>
<feature type="non-terminal residue" evidence="5">
    <location>
        <position position="223"/>
    </location>
</feature>
<gene>
    <name evidence="5" type="ORF">METZ01_LOCUS274406</name>
</gene>
<dbReference type="PANTHER" id="PTHR30502:SF0">
    <property type="entry name" value="PHOSPHOENOLPYRUVATE CARBOXYLASE FAMILY PROTEIN"/>
    <property type="match status" value="1"/>
</dbReference>
<dbReference type="PANTHER" id="PTHR30502">
    <property type="entry name" value="2-KETO-3-DEOXY-L-RHAMNONATE ALDOLASE"/>
    <property type="match status" value="1"/>
</dbReference>
<dbReference type="InterPro" id="IPR050251">
    <property type="entry name" value="HpcH-HpaI_aldolase"/>
</dbReference>
<evidence type="ECO:0000259" key="4">
    <source>
        <dbReference type="Pfam" id="PF03328"/>
    </source>
</evidence>
<evidence type="ECO:0000256" key="3">
    <source>
        <dbReference type="ARBA" id="ARBA00023239"/>
    </source>
</evidence>
<dbReference type="GO" id="GO:0016832">
    <property type="term" value="F:aldehyde-lyase activity"/>
    <property type="evidence" value="ECO:0007669"/>
    <property type="project" value="TreeGrafter"/>
</dbReference>